<keyword evidence="1" id="KW-0378">Hydrolase</keyword>
<dbReference type="GO" id="GO:0004190">
    <property type="term" value="F:aspartic-type endopeptidase activity"/>
    <property type="evidence" value="ECO:0007669"/>
    <property type="project" value="InterPro"/>
</dbReference>
<dbReference type="InterPro" id="IPR021109">
    <property type="entry name" value="Peptidase_aspartic_dom_sf"/>
</dbReference>
<dbReference type="Gene3D" id="2.40.70.10">
    <property type="entry name" value="Acid Proteases"/>
    <property type="match status" value="2"/>
</dbReference>
<sequence length="338" mass="36634">MLLRRNFVTGLCALPIAAHSTTAFAAEKTPKKTGDTLRSSRAETTPKAPAADGEALAGKVDIRDRLTLPVWLNGQGPYQFAVDTAAERSVIASEIADRLGLISAREARLHGIAGAEVTRTVRLQELSLGRLRSTDLQTPVLPRARLEVDGLIGLDVLQDRAVKLDFAEHTLTVQRARWESITGPMRRPGEATISGMSRLGQLTFVDSKVEDTRVYAFIDSGADASVGNEALATALGALPRAGETLVPLQGVTGQVAMSRLGFAKRFQLGPAIFSNMQILFSDLHVFDLWDLRDRPAMLVGCDLLKLFASVELDFGRHELRLQKADVDLRMASALTHTG</sequence>
<dbReference type="RefSeq" id="WP_420241389.1">
    <property type="nucleotide sequence ID" value="NZ_BOPV01000001.1"/>
</dbReference>
<feature type="domain" description="Peptidase A2" evidence="4">
    <location>
        <begin position="214"/>
        <end position="303"/>
    </location>
</feature>
<keyword evidence="3" id="KW-0732">Signal</keyword>
<evidence type="ECO:0000256" key="1">
    <source>
        <dbReference type="ARBA" id="ARBA00022801"/>
    </source>
</evidence>
<dbReference type="Proteomes" id="UP000681075">
    <property type="component" value="Unassembled WGS sequence"/>
</dbReference>
<gene>
    <name evidence="5" type="ORF">TMPK1_06320</name>
</gene>
<dbReference type="InterPro" id="IPR001995">
    <property type="entry name" value="Peptidase_A2_cat"/>
</dbReference>
<evidence type="ECO:0000256" key="2">
    <source>
        <dbReference type="SAM" id="MobiDB-lite"/>
    </source>
</evidence>
<comment type="caution">
    <text evidence="5">The sequence shown here is derived from an EMBL/GenBank/DDBJ whole genome shotgun (WGS) entry which is preliminary data.</text>
</comment>
<evidence type="ECO:0000259" key="4">
    <source>
        <dbReference type="PROSITE" id="PS50175"/>
    </source>
</evidence>
<dbReference type="InterPro" id="IPR034122">
    <property type="entry name" value="Retropepsin-like_bacterial"/>
</dbReference>
<evidence type="ECO:0000256" key="3">
    <source>
        <dbReference type="SAM" id="SignalP"/>
    </source>
</evidence>
<accession>A0A8S8XAQ9</accession>
<keyword evidence="6" id="KW-1185">Reference proteome</keyword>
<dbReference type="Pfam" id="PF13650">
    <property type="entry name" value="Asp_protease_2"/>
    <property type="match status" value="2"/>
</dbReference>
<feature type="compositionally biased region" description="Basic and acidic residues" evidence="2">
    <location>
        <begin position="28"/>
        <end position="41"/>
    </location>
</feature>
<feature type="chain" id="PRO_5035714245" description="Peptidase A2 domain-containing protein" evidence="3">
    <location>
        <begin position="26"/>
        <end position="338"/>
    </location>
</feature>
<organism evidence="5 6">
    <name type="scientific">Roseiterribacter gracilis</name>
    <dbReference type="NCBI Taxonomy" id="2812848"/>
    <lineage>
        <taxon>Bacteria</taxon>
        <taxon>Pseudomonadati</taxon>
        <taxon>Pseudomonadota</taxon>
        <taxon>Alphaproteobacteria</taxon>
        <taxon>Rhodospirillales</taxon>
        <taxon>Roseiterribacteraceae</taxon>
        <taxon>Roseiterribacter</taxon>
    </lineage>
</organism>
<feature type="signal peptide" evidence="3">
    <location>
        <begin position="1"/>
        <end position="25"/>
    </location>
</feature>
<evidence type="ECO:0000313" key="6">
    <source>
        <dbReference type="Proteomes" id="UP000681075"/>
    </source>
</evidence>
<feature type="region of interest" description="Disordered" evidence="2">
    <location>
        <begin position="27"/>
        <end position="53"/>
    </location>
</feature>
<dbReference type="SUPFAM" id="SSF50630">
    <property type="entry name" value="Acid proteases"/>
    <property type="match status" value="2"/>
</dbReference>
<dbReference type="EMBL" id="BOPV01000001">
    <property type="protein sequence ID" value="GIL38395.1"/>
    <property type="molecule type" value="Genomic_DNA"/>
</dbReference>
<reference evidence="5" key="1">
    <citation type="submission" date="2021-02" db="EMBL/GenBank/DDBJ databases">
        <title>Genome sequence of Rhodospirillales sp. strain TMPK1 isolated from soil.</title>
        <authorList>
            <person name="Nakai R."/>
            <person name="Kusada H."/>
            <person name="Tamaki H."/>
        </authorList>
    </citation>
    <scope>NUCLEOTIDE SEQUENCE</scope>
    <source>
        <strain evidence="5">TMPK1</strain>
    </source>
</reference>
<protein>
    <recommendedName>
        <fullName evidence="4">Peptidase A2 domain-containing protein</fullName>
    </recommendedName>
</protein>
<dbReference type="CDD" id="cd05483">
    <property type="entry name" value="retropepsin_like_bacteria"/>
    <property type="match status" value="1"/>
</dbReference>
<dbReference type="GO" id="GO:0006508">
    <property type="term" value="P:proteolysis"/>
    <property type="evidence" value="ECO:0007669"/>
    <property type="project" value="InterPro"/>
</dbReference>
<evidence type="ECO:0000313" key="5">
    <source>
        <dbReference type="EMBL" id="GIL38395.1"/>
    </source>
</evidence>
<dbReference type="AlphaFoldDB" id="A0A8S8XAQ9"/>
<dbReference type="PROSITE" id="PS50175">
    <property type="entry name" value="ASP_PROT_RETROV"/>
    <property type="match status" value="1"/>
</dbReference>
<name>A0A8S8XAQ9_9PROT</name>
<proteinExistence type="predicted"/>